<evidence type="ECO:0000313" key="2">
    <source>
        <dbReference type="Proteomes" id="UP000297564"/>
    </source>
</evidence>
<sequence>MEISRGAGRTFDMQQLDALSKGGKAYTDNTGGFTVLEPGKAPPRFSGVMGALTPMANKQLYAAMLATGRARGQPEAALKKDLAAAMQKLRALRAETGRPPPTNDELMTGGIASMAAMLRARGPVSTQDSVALHQRSVAALPAGSARSAAVGSGPAKAAVVDAVRKHMEEAELTSRYGGDVARLAEETENRLKAANPAGWSDRKVAAGDIENAAKEVVTQFNDWVTGKNRDPLARPDLHTLD</sequence>
<dbReference type="AlphaFoldDB" id="A0A4Z0BBK8"/>
<keyword evidence="2" id="KW-1185">Reference proteome</keyword>
<proteinExistence type="predicted"/>
<gene>
    <name evidence="1" type="ORF">EZ242_21120</name>
</gene>
<reference evidence="1 2" key="1">
    <citation type="submission" date="2019-03" db="EMBL/GenBank/DDBJ databases">
        <title>Ramlibacter rhizophilus CCTCC AB2015357, whole genome shotgun sequence.</title>
        <authorList>
            <person name="Zhang X."/>
            <person name="Feng G."/>
            <person name="Zhu H."/>
        </authorList>
    </citation>
    <scope>NUCLEOTIDE SEQUENCE [LARGE SCALE GENOMIC DNA]</scope>
    <source>
        <strain evidence="1 2">CCTCC AB2015357</strain>
    </source>
</reference>
<organism evidence="1 2">
    <name type="scientific">Ramlibacter rhizophilus</name>
    <dbReference type="NCBI Taxonomy" id="1781167"/>
    <lineage>
        <taxon>Bacteria</taxon>
        <taxon>Pseudomonadati</taxon>
        <taxon>Pseudomonadota</taxon>
        <taxon>Betaproteobacteria</taxon>
        <taxon>Burkholderiales</taxon>
        <taxon>Comamonadaceae</taxon>
        <taxon>Ramlibacter</taxon>
    </lineage>
</organism>
<dbReference type="Proteomes" id="UP000297564">
    <property type="component" value="Unassembled WGS sequence"/>
</dbReference>
<evidence type="ECO:0000313" key="1">
    <source>
        <dbReference type="EMBL" id="TFY96526.1"/>
    </source>
</evidence>
<name>A0A4Z0BBK8_9BURK</name>
<dbReference type="EMBL" id="SMLL01000009">
    <property type="protein sequence ID" value="TFY96526.1"/>
    <property type="molecule type" value="Genomic_DNA"/>
</dbReference>
<protein>
    <submittedName>
        <fullName evidence="1">Uncharacterized protein</fullName>
    </submittedName>
</protein>
<accession>A0A4Z0BBK8</accession>
<comment type="caution">
    <text evidence="1">The sequence shown here is derived from an EMBL/GenBank/DDBJ whole genome shotgun (WGS) entry which is preliminary data.</text>
</comment>
<dbReference type="RefSeq" id="WP_135287169.1">
    <property type="nucleotide sequence ID" value="NZ_SMLL01000009.1"/>
</dbReference>